<dbReference type="Proteomes" id="UP000291116">
    <property type="component" value="Unassembled WGS sequence"/>
</dbReference>
<gene>
    <name evidence="2" type="ORF">PSNMU_V1.4_AUG-EV-PASAV3_0053180</name>
</gene>
<organism evidence="2 3">
    <name type="scientific">Pseudo-nitzschia multistriata</name>
    <dbReference type="NCBI Taxonomy" id="183589"/>
    <lineage>
        <taxon>Eukaryota</taxon>
        <taxon>Sar</taxon>
        <taxon>Stramenopiles</taxon>
        <taxon>Ochrophyta</taxon>
        <taxon>Bacillariophyta</taxon>
        <taxon>Bacillariophyceae</taxon>
        <taxon>Bacillariophycidae</taxon>
        <taxon>Bacillariales</taxon>
        <taxon>Bacillariaceae</taxon>
        <taxon>Pseudo-nitzschia</taxon>
    </lineage>
</organism>
<dbReference type="SMART" id="SM00855">
    <property type="entry name" value="PGAM"/>
    <property type="match status" value="1"/>
</dbReference>
<feature type="compositionally biased region" description="Low complexity" evidence="1">
    <location>
        <begin position="13"/>
        <end position="47"/>
    </location>
</feature>
<dbReference type="OrthoDB" id="496981at2759"/>
<protein>
    <recommendedName>
        <fullName evidence="4">Phosphoglycerate mutase (2,3-diphosphoglycerate-dependent)</fullName>
    </recommendedName>
</protein>
<evidence type="ECO:0008006" key="4">
    <source>
        <dbReference type="Google" id="ProtNLM"/>
    </source>
</evidence>
<dbReference type="SUPFAM" id="SSF53254">
    <property type="entry name" value="Phosphoglycerate mutase-like"/>
    <property type="match status" value="1"/>
</dbReference>
<sequence length="274" mass="30310">MSSWDLSSKSRRFGSISRSARSFFRSSSRSSSRSGSRNSSVRSAVSSDDGIDHAYDTATKKTIYLIRHAESEENVHMHGMQELGTSLVGGRVPTSENLSSSLKFIGGVAKGDIDSKLSEGGREQVKELHSVLKSDGMENMSSVINDVDIIGHSPLVRARDTCYGGFGLHTNGVCENVVELKCLEEATPWETAVQGRKKTVHKRIDELQRWIDNQTDATTIALVGHSEYFMIMLGISRAEKFWNCDVWKVEYAAGKWTGLTLKHRLTSSKPMGVF</sequence>
<dbReference type="CDD" id="cd07067">
    <property type="entry name" value="HP_PGM_like"/>
    <property type="match status" value="1"/>
</dbReference>
<dbReference type="AlphaFoldDB" id="A0A448Z8T5"/>
<evidence type="ECO:0000313" key="2">
    <source>
        <dbReference type="EMBL" id="VEU38475.1"/>
    </source>
</evidence>
<dbReference type="InterPro" id="IPR013078">
    <property type="entry name" value="His_Pase_superF_clade-1"/>
</dbReference>
<feature type="region of interest" description="Disordered" evidence="1">
    <location>
        <begin position="1"/>
        <end position="52"/>
    </location>
</feature>
<keyword evidence="3" id="KW-1185">Reference proteome</keyword>
<proteinExistence type="predicted"/>
<dbReference type="InterPro" id="IPR029033">
    <property type="entry name" value="His_PPase_superfam"/>
</dbReference>
<evidence type="ECO:0000313" key="3">
    <source>
        <dbReference type="Proteomes" id="UP000291116"/>
    </source>
</evidence>
<dbReference type="Gene3D" id="3.40.50.1240">
    <property type="entry name" value="Phosphoglycerate mutase-like"/>
    <property type="match status" value="1"/>
</dbReference>
<evidence type="ECO:0000256" key="1">
    <source>
        <dbReference type="SAM" id="MobiDB-lite"/>
    </source>
</evidence>
<name>A0A448Z8T5_9STRA</name>
<accession>A0A448Z8T5</accession>
<dbReference type="EMBL" id="CAACVS010000170">
    <property type="protein sequence ID" value="VEU38475.1"/>
    <property type="molecule type" value="Genomic_DNA"/>
</dbReference>
<reference evidence="2 3" key="1">
    <citation type="submission" date="2019-01" db="EMBL/GenBank/DDBJ databases">
        <authorList>
            <person name="Ferrante I. M."/>
        </authorList>
    </citation>
    <scope>NUCLEOTIDE SEQUENCE [LARGE SCALE GENOMIC DNA]</scope>
    <source>
        <strain evidence="2 3">B856</strain>
    </source>
</reference>